<protein>
    <recommendedName>
        <fullName evidence="3">PAS domain-containing protein</fullName>
    </recommendedName>
</protein>
<proteinExistence type="predicted"/>
<dbReference type="EMBL" id="JASMWN010000003">
    <property type="protein sequence ID" value="MDU9003315.1"/>
    <property type="molecule type" value="Genomic_DNA"/>
</dbReference>
<evidence type="ECO:0008006" key="3">
    <source>
        <dbReference type="Google" id="ProtNLM"/>
    </source>
</evidence>
<reference evidence="2" key="1">
    <citation type="submission" date="2023-05" db="EMBL/GenBank/DDBJ databases">
        <title>Sedimentitalea sp. nov. JM2-8.</title>
        <authorList>
            <person name="Huang J."/>
        </authorList>
    </citation>
    <scope>NUCLEOTIDE SEQUENCE [LARGE SCALE GENOMIC DNA]</scope>
    <source>
        <strain evidence="2">KHS03</strain>
    </source>
</reference>
<dbReference type="Proteomes" id="UP001255416">
    <property type="component" value="Unassembled WGS sequence"/>
</dbReference>
<name>A0ABU3VAV9_9RHOB</name>
<accession>A0ABU3VAV9</accession>
<evidence type="ECO:0000313" key="1">
    <source>
        <dbReference type="EMBL" id="MDU9003315.1"/>
    </source>
</evidence>
<comment type="caution">
    <text evidence="1">The sequence shown here is derived from an EMBL/GenBank/DDBJ whole genome shotgun (WGS) entry which is preliminary data.</text>
</comment>
<sequence length="295" mass="33066">MPSTTPPAPRSLGKPLQSVPCYDGDGIADAFAAAGAPPPFVMWRPHAEMVECRSTTAFHMACDRLTGGQDAISEDQLDLSCFGAMKDWLAIVELAEDGHAYRYAHFGQGITRFYGRDMTKRTTADFPAHISKFYTEIFGEVRRRKERVLTVHQPPDRVFITTWRRLLVPVVDTAGNVTQILTSNNPENELRAGLEILPASVLIVDADHVVRYANKIARQSFDAGNYGPWSRTMFDYAALDLQIRERPEDILAHGITQTCTCRHIKHQRIGQYHATVSAARYKGTAFYIVLLQPQD</sequence>
<evidence type="ECO:0000313" key="2">
    <source>
        <dbReference type="Proteomes" id="UP001255416"/>
    </source>
</evidence>
<dbReference type="RefSeq" id="WP_316774107.1">
    <property type="nucleotide sequence ID" value="NZ_JASMWN010000003.1"/>
</dbReference>
<keyword evidence="2" id="KW-1185">Reference proteome</keyword>
<gene>
    <name evidence="1" type="ORF">QO231_05540</name>
</gene>
<organism evidence="1 2">
    <name type="scientific">Sedimentitalea todarodis</name>
    <dbReference type="NCBI Taxonomy" id="1631240"/>
    <lineage>
        <taxon>Bacteria</taxon>
        <taxon>Pseudomonadati</taxon>
        <taxon>Pseudomonadota</taxon>
        <taxon>Alphaproteobacteria</taxon>
        <taxon>Rhodobacterales</taxon>
        <taxon>Paracoccaceae</taxon>
        <taxon>Sedimentitalea</taxon>
    </lineage>
</organism>